<feature type="modified residue" description="4-aspartylphosphate" evidence="9">
    <location>
        <position position="1068"/>
    </location>
</feature>
<evidence type="ECO:0000256" key="1">
    <source>
        <dbReference type="ARBA" id="ARBA00000085"/>
    </source>
</evidence>
<feature type="region of interest" description="Disordered" evidence="11">
    <location>
        <begin position="978"/>
        <end position="1005"/>
    </location>
</feature>
<dbReference type="SUPFAM" id="SSF50494">
    <property type="entry name" value="Trypsin-like serine proteases"/>
    <property type="match status" value="1"/>
</dbReference>
<dbReference type="PROSITE" id="PS50110">
    <property type="entry name" value="RESPONSE_REGULATORY"/>
    <property type="match status" value="1"/>
</dbReference>
<accession>A0A5J6GUE9</accession>
<dbReference type="SMART" id="SM00387">
    <property type="entry name" value="HATPase_c"/>
    <property type="match status" value="1"/>
</dbReference>
<dbReference type="InterPro" id="IPR004358">
    <property type="entry name" value="Sig_transdc_His_kin-like_C"/>
</dbReference>
<dbReference type="KEGG" id="ska:CP970_42220"/>
<keyword evidence="6" id="KW-0808">Transferase</keyword>
<dbReference type="PROSITE" id="PS50109">
    <property type="entry name" value="HIS_KIN"/>
    <property type="match status" value="1"/>
</dbReference>
<dbReference type="SUPFAM" id="SSF52172">
    <property type="entry name" value="CheY-like"/>
    <property type="match status" value="1"/>
</dbReference>
<dbReference type="SMART" id="SM00388">
    <property type="entry name" value="HisKA"/>
    <property type="match status" value="1"/>
</dbReference>
<evidence type="ECO:0000256" key="2">
    <source>
        <dbReference type="ARBA" id="ARBA00004236"/>
    </source>
</evidence>
<evidence type="ECO:0000256" key="6">
    <source>
        <dbReference type="ARBA" id="ARBA00022777"/>
    </source>
</evidence>
<evidence type="ECO:0000259" key="12">
    <source>
        <dbReference type="PROSITE" id="PS50109"/>
    </source>
</evidence>
<dbReference type="InterPro" id="IPR003661">
    <property type="entry name" value="HisK_dim/P_dom"/>
</dbReference>
<dbReference type="GO" id="GO:0005886">
    <property type="term" value="C:plasma membrane"/>
    <property type="evidence" value="ECO:0007669"/>
    <property type="project" value="UniProtKB-SubCell"/>
</dbReference>
<evidence type="ECO:0000256" key="8">
    <source>
        <dbReference type="ARBA" id="ARBA00074306"/>
    </source>
</evidence>
<dbReference type="CDD" id="cd00082">
    <property type="entry name" value="HisKA"/>
    <property type="match status" value="1"/>
</dbReference>
<evidence type="ECO:0000256" key="5">
    <source>
        <dbReference type="ARBA" id="ARBA00022553"/>
    </source>
</evidence>
<evidence type="ECO:0000313" key="14">
    <source>
        <dbReference type="EMBL" id="QEU96686.1"/>
    </source>
</evidence>
<dbReference type="GO" id="GO:0000155">
    <property type="term" value="F:phosphorelay sensor kinase activity"/>
    <property type="evidence" value="ECO:0007669"/>
    <property type="project" value="InterPro"/>
</dbReference>
<dbReference type="InterPro" id="IPR005467">
    <property type="entry name" value="His_kinase_dom"/>
</dbReference>
<organism evidence="14 15">
    <name type="scientific">Streptomyces kanamyceticus</name>
    <dbReference type="NCBI Taxonomy" id="1967"/>
    <lineage>
        <taxon>Bacteria</taxon>
        <taxon>Bacillati</taxon>
        <taxon>Actinomycetota</taxon>
        <taxon>Actinomycetes</taxon>
        <taxon>Kitasatosporales</taxon>
        <taxon>Streptomycetaceae</taxon>
        <taxon>Streptomyces</taxon>
    </lineage>
</organism>
<dbReference type="Pfam" id="PF02518">
    <property type="entry name" value="HATPase_c"/>
    <property type="match status" value="1"/>
</dbReference>
<dbReference type="InterPro" id="IPR036890">
    <property type="entry name" value="HATPase_C_sf"/>
</dbReference>
<sequence>MRAQREGLIVKIRVSTSDSPVGVGFVVGERHIVTCAHVVNAALGRDKSVRDRPADTARVQVEFVLLGDAEGAPLRHCRIAAWDPPPGAGCPGRDVAGLILVGGDTLPVGAGPARLLDARVGLVGDAPVSVFGYAGVPDRKAHGAWSTCVLRGAVGGGLIQLDSGAESALRAQPGYSGAPVVATDRWGDAVVGMLAVASRGGGAQDAYAVPMTEVAAAWPEVLGRTVLPPCPYRGLRAFTAADAQTGVFVGREREVERLRDMVKAQPFVMVTGPSGVGKSSLVAAGLQPALAADGWSVVSFRPGVTPYESVARALLDLEHPGGDHSLEQLENRAGAVREDGFWPVASRVAVLTGQRLALIGDQFEEILSAGPESGTPLEYLRQLLPPPDALQDPRVRLVCTLRSDFLPELLELPDLGPRLQDRQLNVSPLDEGALTRVIVEPAQLAGVAFTPGLAEQIACEASKAAGSLPLLEFTLTELWPMQHDRRISFDSYHGLGGVSGALNQHAEKVYIWLSEQLGLDEPRIKRALLTMVRARGGASSAVRVTARRAHLGGDWSIAQLLADPERRLVILGPEGPDTAEIAHEALIREWERLAAWVEADADFQQWLTLMEERAQGKEKDLLSATRVAEAQHWLTERRPDIPSEVADLIEHSSAEVIKQQQTQQLLSQSQALTEQLRARSAELESHQMALGESHRQLEAKTREIEEARQVLEERNEQLAYSMSYKAEFLANMSHELRTPLQSMLILSKMLADNPEANLTAQQVQFAETIHGAGSDLLMLINDILDLSKVEAGKMEVSPSPVNLAELLDYVAATFRPLTTEKGLGLSVHLSPDLPLTVPTDEQRLLQVLRNLLSNAVKFTHSGSIELAVTFAGSSVPPAIREDLHEAGSLQDPGAELLAFSVTDTGIGVAADKMQVIFEAFKQADGTTSRKYGGTGLGLSISREIAQLLGGQIHAASELGRGSTFTLYLPLQHHADFSYPPHPAPAPAAPATRDEPSGPRPVADSALDPDTSFLFNGERVLVVDDDIRIVFALTSLLEHRGLVVLYAEDGREAIDVLEQHPEVALVLMDTMMPDMDGYETTAAIRKEPRFAGLPIIALTAKAMRYDREKALESGASDYVAKPVEPDELLTVMRRWLP</sequence>
<dbReference type="Gene3D" id="1.10.287.130">
    <property type="match status" value="1"/>
</dbReference>
<dbReference type="PANTHER" id="PTHR45339">
    <property type="entry name" value="HYBRID SIGNAL TRANSDUCTION HISTIDINE KINASE J"/>
    <property type="match status" value="1"/>
</dbReference>
<protein>
    <recommendedName>
        <fullName evidence="8">Circadian input-output histidine kinase CikA</fullName>
        <ecNumber evidence="4">2.7.13.3</ecNumber>
    </recommendedName>
</protein>
<feature type="domain" description="Response regulatory" evidence="13">
    <location>
        <begin position="1018"/>
        <end position="1135"/>
    </location>
</feature>
<dbReference type="SUPFAM" id="SSF55874">
    <property type="entry name" value="ATPase domain of HSP90 chaperone/DNA topoisomerase II/histidine kinase"/>
    <property type="match status" value="1"/>
</dbReference>
<feature type="coiled-coil region" evidence="10">
    <location>
        <begin position="690"/>
        <end position="717"/>
    </location>
</feature>
<evidence type="ECO:0000313" key="15">
    <source>
        <dbReference type="Proteomes" id="UP000325529"/>
    </source>
</evidence>
<proteinExistence type="inferred from homology"/>
<dbReference type="Gene3D" id="3.40.50.300">
    <property type="entry name" value="P-loop containing nucleotide triphosphate hydrolases"/>
    <property type="match status" value="1"/>
</dbReference>
<dbReference type="SMART" id="SM00448">
    <property type="entry name" value="REC"/>
    <property type="match status" value="1"/>
</dbReference>
<feature type="domain" description="Histidine kinase" evidence="12">
    <location>
        <begin position="731"/>
        <end position="972"/>
    </location>
</feature>
<dbReference type="Gene3D" id="3.30.565.10">
    <property type="entry name" value="Histidine kinase-like ATPase, C-terminal domain"/>
    <property type="match status" value="1"/>
</dbReference>
<keyword evidence="5 9" id="KW-0597">Phosphoprotein</keyword>
<dbReference type="SUPFAM" id="SSF47384">
    <property type="entry name" value="Homodimeric domain of signal transducing histidine kinase"/>
    <property type="match status" value="1"/>
</dbReference>
<dbReference type="Pfam" id="PF00512">
    <property type="entry name" value="HisKA"/>
    <property type="match status" value="1"/>
</dbReference>
<reference evidence="14 15" key="1">
    <citation type="submission" date="2017-09" db="EMBL/GenBank/DDBJ databases">
        <authorList>
            <person name="Lee N."/>
            <person name="Cho B.-K."/>
        </authorList>
    </citation>
    <scope>NUCLEOTIDE SEQUENCE [LARGE SCALE GENOMIC DNA]</scope>
    <source>
        <strain evidence="14 15">ATCC 12853</strain>
    </source>
</reference>
<dbReference type="Pfam" id="PF13365">
    <property type="entry name" value="Trypsin_2"/>
    <property type="match status" value="1"/>
</dbReference>
<dbReference type="SUPFAM" id="SSF52540">
    <property type="entry name" value="P-loop containing nucleoside triphosphate hydrolases"/>
    <property type="match status" value="1"/>
</dbReference>
<dbReference type="PANTHER" id="PTHR45339:SF1">
    <property type="entry name" value="HYBRID SIGNAL TRANSDUCTION HISTIDINE KINASE J"/>
    <property type="match status" value="1"/>
</dbReference>
<dbReference type="InterPro" id="IPR001789">
    <property type="entry name" value="Sig_transdc_resp-reg_receiver"/>
</dbReference>
<keyword evidence="7" id="KW-0902">Two-component regulatory system</keyword>
<comment type="subcellular location">
    <subcellularLocation>
        <location evidence="2">Cell membrane</location>
    </subcellularLocation>
</comment>
<comment type="catalytic activity">
    <reaction evidence="1">
        <text>ATP + protein L-histidine = ADP + protein N-phospho-L-histidine.</text>
        <dbReference type="EC" id="2.7.13.3"/>
    </reaction>
</comment>
<dbReference type="InterPro" id="IPR003594">
    <property type="entry name" value="HATPase_dom"/>
</dbReference>
<dbReference type="FunFam" id="3.30.565.10:FF:000010">
    <property type="entry name" value="Sensor histidine kinase RcsC"/>
    <property type="match status" value="1"/>
</dbReference>
<dbReference type="InterPro" id="IPR027417">
    <property type="entry name" value="P-loop_NTPase"/>
</dbReference>
<name>A0A5J6GUE9_STRKN</name>
<dbReference type="EMBL" id="CP023699">
    <property type="protein sequence ID" value="QEU96686.1"/>
    <property type="molecule type" value="Genomic_DNA"/>
</dbReference>
<dbReference type="InterPro" id="IPR011006">
    <property type="entry name" value="CheY-like_superfamily"/>
</dbReference>
<comment type="similarity">
    <text evidence="3">In the N-terminal section; belongs to the phytochrome family.</text>
</comment>
<evidence type="ECO:0000256" key="7">
    <source>
        <dbReference type="ARBA" id="ARBA00023012"/>
    </source>
</evidence>
<dbReference type="AlphaFoldDB" id="A0A5J6GUE9"/>
<dbReference type="CDD" id="cd16922">
    <property type="entry name" value="HATPase_EvgS-ArcB-TorS-like"/>
    <property type="match status" value="1"/>
</dbReference>
<dbReference type="Proteomes" id="UP000325529">
    <property type="component" value="Chromosome"/>
</dbReference>
<evidence type="ECO:0000256" key="4">
    <source>
        <dbReference type="ARBA" id="ARBA00012438"/>
    </source>
</evidence>
<dbReference type="CDD" id="cd17546">
    <property type="entry name" value="REC_hyHK_CKI1_RcsC-like"/>
    <property type="match status" value="1"/>
</dbReference>
<dbReference type="Gene3D" id="3.40.50.2300">
    <property type="match status" value="1"/>
</dbReference>
<evidence type="ECO:0000256" key="10">
    <source>
        <dbReference type="SAM" id="Coils"/>
    </source>
</evidence>
<dbReference type="Pfam" id="PF00072">
    <property type="entry name" value="Response_reg"/>
    <property type="match status" value="1"/>
</dbReference>
<evidence type="ECO:0000256" key="11">
    <source>
        <dbReference type="SAM" id="MobiDB-lite"/>
    </source>
</evidence>
<dbReference type="PRINTS" id="PR00344">
    <property type="entry name" value="BCTRLSENSOR"/>
</dbReference>
<dbReference type="InterPro" id="IPR049052">
    <property type="entry name" value="nSTAND1"/>
</dbReference>
<evidence type="ECO:0000259" key="13">
    <source>
        <dbReference type="PROSITE" id="PS50110"/>
    </source>
</evidence>
<dbReference type="InterPro" id="IPR036097">
    <property type="entry name" value="HisK_dim/P_sf"/>
</dbReference>
<evidence type="ECO:0000256" key="3">
    <source>
        <dbReference type="ARBA" id="ARBA00006402"/>
    </source>
</evidence>
<dbReference type="EC" id="2.7.13.3" evidence="4"/>
<gene>
    <name evidence="14" type="ORF">CP970_42220</name>
</gene>
<dbReference type="InterPro" id="IPR009003">
    <property type="entry name" value="Peptidase_S1_PA"/>
</dbReference>
<keyword evidence="6" id="KW-0418">Kinase</keyword>
<keyword evidence="15" id="KW-1185">Reference proteome</keyword>
<keyword evidence="10" id="KW-0175">Coiled coil</keyword>
<dbReference type="Pfam" id="PF20703">
    <property type="entry name" value="nSTAND1"/>
    <property type="match status" value="1"/>
</dbReference>
<evidence type="ECO:0000256" key="9">
    <source>
        <dbReference type="PROSITE-ProRule" id="PRU00169"/>
    </source>
</evidence>